<comment type="caution">
    <text evidence="2">The sequence shown here is derived from an EMBL/GenBank/DDBJ whole genome shotgun (WGS) entry which is preliminary data.</text>
</comment>
<organism evidence="2 3">
    <name type="scientific">Lentzea atacamensis</name>
    <dbReference type="NCBI Taxonomy" id="531938"/>
    <lineage>
        <taxon>Bacteria</taxon>
        <taxon>Bacillati</taxon>
        <taxon>Actinomycetota</taxon>
        <taxon>Actinomycetes</taxon>
        <taxon>Pseudonocardiales</taxon>
        <taxon>Pseudonocardiaceae</taxon>
        <taxon>Lentzea</taxon>
    </lineage>
</organism>
<evidence type="ECO:0000313" key="3">
    <source>
        <dbReference type="Proteomes" id="UP000246005"/>
    </source>
</evidence>
<feature type="chain" id="PRO_5016399199" description="Secreted protein" evidence="1">
    <location>
        <begin position="28"/>
        <end position="174"/>
    </location>
</feature>
<protein>
    <recommendedName>
        <fullName evidence="4">Secreted protein</fullName>
    </recommendedName>
</protein>
<name>A0A316HRH4_9PSEU</name>
<proteinExistence type="predicted"/>
<keyword evidence="1" id="KW-0732">Signal</keyword>
<gene>
    <name evidence="2" type="ORF">C8D88_111110</name>
</gene>
<evidence type="ECO:0000256" key="1">
    <source>
        <dbReference type="SAM" id="SignalP"/>
    </source>
</evidence>
<reference evidence="2 3" key="1">
    <citation type="submission" date="2018-05" db="EMBL/GenBank/DDBJ databases">
        <title>Genomic Encyclopedia of Type Strains, Phase IV (KMG-IV): sequencing the most valuable type-strain genomes for metagenomic binning, comparative biology and taxonomic classification.</title>
        <authorList>
            <person name="Goeker M."/>
        </authorList>
    </citation>
    <scope>NUCLEOTIDE SEQUENCE [LARGE SCALE GENOMIC DNA]</scope>
    <source>
        <strain evidence="2 3">DSM 45480</strain>
    </source>
</reference>
<dbReference type="Proteomes" id="UP000246005">
    <property type="component" value="Unassembled WGS sequence"/>
</dbReference>
<feature type="signal peptide" evidence="1">
    <location>
        <begin position="1"/>
        <end position="27"/>
    </location>
</feature>
<dbReference type="EMBL" id="QGHB01000011">
    <property type="protein sequence ID" value="PWK83225.1"/>
    <property type="molecule type" value="Genomic_DNA"/>
</dbReference>
<evidence type="ECO:0008006" key="4">
    <source>
        <dbReference type="Google" id="ProtNLM"/>
    </source>
</evidence>
<dbReference type="Gene3D" id="2.60.20.10">
    <property type="entry name" value="Crystallins"/>
    <property type="match status" value="1"/>
</dbReference>
<dbReference type="AlphaFoldDB" id="A0A316HRH4"/>
<accession>A0A316HRH4</accession>
<sequence>MKRVSARLAVAAAALLLTASSVGMASASPTTATSETAAPPQECVAKYTPKEKVPGEPTELVLTSYGCGDVTAAGKTAIKAWADADYKGDSVTLDLNDWNGTCDIDGYRWDTLPPGWDNRISSFRAYDTCQGVRLYEDTRTSGQCGSWEGDVTNVGVEMNDKASSARAADRKKNC</sequence>
<evidence type="ECO:0000313" key="2">
    <source>
        <dbReference type="EMBL" id="PWK83225.1"/>
    </source>
</evidence>